<dbReference type="OrthoDB" id="8853754at2"/>
<dbReference type="RefSeq" id="WP_126022803.1">
    <property type="nucleotide sequence ID" value="NZ_RXFT01000006.1"/>
</dbReference>
<comment type="caution">
    <text evidence="1">The sequence shown here is derived from an EMBL/GenBank/DDBJ whole genome shotgun (WGS) entry which is preliminary data.</text>
</comment>
<name>A0A3S0XAI0_9BURK</name>
<dbReference type="Proteomes" id="UP000281118">
    <property type="component" value="Unassembled WGS sequence"/>
</dbReference>
<evidence type="ECO:0000313" key="2">
    <source>
        <dbReference type="Proteomes" id="UP000281118"/>
    </source>
</evidence>
<evidence type="ECO:0000313" key="1">
    <source>
        <dbReference type="EMBL" id="RUR68666.1"/>
    </source>
</evidence>
<dbReference type="EMBL" id="RXFT01000006">
    <property type="protein sequence ID" value="RUR68666.1"/>
    <property type="molecule type" value="Genomic_DNA"/>
</dbReference>
<reference evidence="1 2" key="1">
    <citation type="submission" date="2018-12" db="EMBL/GenBank/DDBJ databases">
        <title>The genome sequences of Variovorax guangxiensis DSM 27352.</title>
        <authorList>
            <person name="Gao J."/>
            <person name="Sun J."/>
        </authorList>
    </citation>
    <scope>NUCLEOTIDE SEQUENCE [LARGE SCALE GENOMIC DNA]</scope>
    <source>
        <strain evidence="1 2">DSM 27352</strain>
    </source>
</reference>
<gene>
    <name evidence="1" type="ORF">EJP67_16510</name>
</gene>
<accession>A0A3S0XAI0</accession>
<protein>
    <submittedName>
        <fullName evidence="1">Transcriptional regulator</fullName>
    </submittedName>
</protein>
<proteinExistence type="predicted"/>
<dbReference type="AlphaFoldDB" id="A0A3S0XAI0"/>
<dbReference type="Gene3D" id="1.10.260.40">
    <property type="entry name" value="lambda repressor-like DNA-binding domains"/>
    <property type="match status" value="1"/>
</dbReference>
<organism evidence="1 2">
    <name type="scientific">Variovorax guangxiensis</name>
    <dbReference type="NCBI Taxonomy" id="1775474"/>
    <lineage>
        <taxon>Bacteria</taxon>
        <taxon>Pseudomonadati</taxon>
        <taxon>Pseudomonadota</taxon>
        <taxon>Betaproteobacteria</taxon>
        <taxon>Burkholderiales</taxon>
        <taxon>Comamonadaceae</taxon>
        <taxon>Variovorax</taxon>
    </lineage>
</organism>
<dbReference type="SUPFAM" id="SSF47413">
    <property type="entry name" value="lambda repressor-like DNA-binding domains"/>
    <property type="match status" value="1"/>
</dbReference>
<dbReference type="InterPro" id="IPR010982">
    <property type="entry name" value="Lambda_DNA-bd_dom_sf"/>
</dbReference>
<dbReference type="GO" id="GO:0003677">
    <property type="term" value="F:DNA binding"/>
    <property type="evidence" value="ECO:0007669"/>
    <property type="project" value="InterPro"/>
</dbReference>
<sequence length="103" mass="11166">MSAVSPSPTERARKGVVLAARALAEPGRAAGVAAAMGLSESTISRIKNERLDEVLLFLAHLGLKVTPASYRCIDERTFEAYQVLWEKAMSMTTPAKLIFEDAD</sequence>